<geneLocation type="plasmid" evidence="2">
    <name>ppmurdsm45305</name>
</geneLocation>
<sequence>MQARARAAGDSQQVDVAPDDASRHTTPIDAQNVDFLGVLEAEDDEVRRRAESLQRRLRDRELREELVAEDFGGPAWKRFAEELARYGVAVMLAWLRTGEIFVQCKRKGWPVGTSPSTWRDDDQIDLAHDTVVAAINLFKRDALKKGGWSWEGGASLKTYFIGACVLSFPSIYRVWRNHHADELKCSALGLHTDLETTSGDLLAQRAPQPETIVTLRHQLEGGLDELPDPRTRTAVLALALGYSYDEIAEILSTDTEVSRGTVAQLLIRHRRRIGKGTDQ</sequence>
<keyword evidence="1" id="KW-0614">Plasmid</keyword>
<proteinExistence type="predicted"/>
<accession>A0A2V4AF07</accession>
<evidence type="ECO:0000313" key="2">
    <source>
        <dbReference type="Proteomes" id="UP000249915"/>
    </source>
</evidence>
<dbReference type="AlphaFoldDB" id="A0A2V4AF07"/>
<dbReference type="InterPro" id="IPR013324">
    <property type="entry name" value="RNA_pol_sigma_r3/r4-like"/>
</dbReference>
<name>A0A2V4AF07_9PSEU</name>
<dbReference type="RefSeq" id="WP_112278828.1">
    <property type="nucleotide sequence ID" value="NZ_CM009984.1"/>
</dbReference>
<comment type="caution">
    <text evidence="1">The sequence shown here is derived from an EMBL/GenBank/DDBJ whole genome shotgun (WGS) entry which is preliminary data.</text>
</comment>
<protein>
    <submittedName>
        <fullName evidence="1">Uncharacterized protein</fullName>
    </submittedName>
</protein>
<dbReference type="InterPro" id="IPR036388">
    <property type="entry name" value="WH-like_DNA-bd_sf"/>
</dbReference>
<reference evidence="1 2" key="1">
    <citation type="submission" date="2016-07" db="EMBL/GenBank/DDBJ databases">
        <title>Draft genome sequence of Prauserella muralis DSM 45305, isolated from a mould-covered wall in an indoor environment.</title>
        <authorList>
            <person name="Ruckert C."/>
            <person name="Albersmeier A."/>
            <person name="Jiang C.-L."/>
            <person name="Jiang Y."/>
            <person name="Kalinowski J."/>
            <person name="Schneider O."/>
            <person name="Winkler A."/>
            <person name="Zotchev S.B."/>
        </authorList>
    </citation>
    <scope>NUCLEOTIDE SEQUENCE [LARGE SCALE GENOMIC DNA]</scope>
    <source>
        <strain evidence="1 2">DSM 45305</strain>
        <plasmid evidence="2">ppmurdsm45305</plasmid>
    </source>
</reference>
<dbReference type="EMBL" id="MASW01000024">
    <property type="protein sequence ID" value="PXY16587.1"/>
    <property type="molecule type" value="Genomic_DNA"/>
</dbReference>
<organism evidence="1 2">
    <name type="scientific">Prauserella muralis</name>
    <dbReference type="NCBI Taxonomy" id="588067"/>
    <lineage>
        <taxon>Bacteria</taxon>
        <taxon>Bacillati</taxon>
        <taxon>Actinomycetota</taxon>
        <taxon>Actinomycetes</taxon>
        <taxon>Pseudonocardiales</taxon>
        <taxon>Pseudonocardiaceae</taxon>
        <taxon>Prauserella</taxon>
    </lineage>
</organism>
<dbReference type="SUPFAM" id="SSF88659">
    <property type="entry name" value="Sigma3 and sigma4 domains of RNA polymerase sigma factors"/>
    <property type="match status" value="1"/>
</dbReference>
<evidence type="ECO:0000313" key="1">
    <source>
        <dbReference type="EMBL" id="PXY16587.1"/>
    </source>
</evidence>
<dbReference type="OrthoDB" id="3215396at2"/>
<dbReference type="Proteomes" id="UP000249915">
    <property type="component" value="Plasmid pPmurDSM45305"/>
</dbReference>
<keyword evidence="2" id="KW-1185">Reference proteome</keyword>
<gene>
    <name evidence="1" type="ORF">BAY60_35935</name>
</gene>
<dbReference type="Gene3D" id="1.10.10.10">
    <property type="entry name" value="Winged helix-like DNA-binding domain superfamily/Winged helix DNA-binding domain"/>
    <property type="match status" value="1"/>
</dbReference>